<feature type="domain" description="N-acetyltransferase" evidence="1">
    <location>
        <begin position="128"/>
        <end position="266"/>
    </location>
</feature>
<dbReference type="InterPro" id="IPR000182">
    <property type="entry name" value="GNAT_dom"/>
</dbReference>
<dbReference type="GO" id="GO:0016747">
    <property type="term" value="F:acyltransferase activity, transferring groups other than amino-acyl groups"/>
    <property type="evidence" value="ECO:0007669"/>
    <property type="project" value="InterPro"/>
</dbReference>
<dbReference type="InterPro" id="IPR013653">
    <property type="entry name" value="GCN5-like_dom"/>
</dbReference>
<dbReference type="InterPro" id="IPR016181">
    <property type="entry name" value="Acyl_CoA_acyltransferase"/>
</dbReference>
<dbReference type="Pfam" id="PF08445">
    <property type="entry name" value="FR47"/>
    <property type="match status" value="1"/>
</dbReference>
<evidence type="ECO:0000259" key="1">
    <source>
        <dbReference type="PROSITE" id="PS51186"/>
    </source>
</evidence>
<dbReference type="Proteomes" id="UP000198820">
    <property type="component" value="Unassembled WGS sequence"/>
</dbReference>
<dbReference type="PROSITE" id="PS51186">
    <property type="entry name" value="GNAT"/>
    <property type="match status" value="1"/>
</dbReference>
<gene>
    <name evidence="2" type="ORF">SAMN05421540_107111</name>
</gene>
<accession>A0A1H4CA42</accession>
<dbReference type="EMBL" id="FNQF01000007">
    <property type="protein sequence ID" value="SEA57169.1"/>
    <property type="molecule type" value="Genomic_DNA"/>
</dbReference>
<dbReference type="SUPFAM" id="SSF55729">
    <property type="entry name" value="Acyl-CoA N-acyltransferases (Nat)"/>
    <property type="match status" value="1"/>
</dbReference>
<evidence type="ECO:0000313" key="3">
    <source>
        <dbReference type="Proteomes" id="UP000198820"/>
    </source>
</evidence>
<reference evidence="2 3" key="1">
    <citation type="submission" date="2016-10" db="EMBL/GenBank/DDBJ databases">
        <authorList>
            <person name="de Groot N.N."/>
        </authorList>
    </citation>
    <scope>NUCLEOTIDE SEQUENCE [LARGE SCALE GENOMIC DNA]</scope>
    <source>
        <strain evidence="2 3">DSM 23581</strain>
    </source>
</reference>
<protein>
    <submittedName>
        <fullName evidence="2">FR47-like protein</fullName>
    </submittedName>
</protein>
<organism evidence="2 3">
    <name type="scientific">Psychroflexus halocasei</name>
    <dbReference type="NCBI Taxonomy" id="908615"/>
    <lineage>
        <taxon>Bacteria</taxon>
        <taxon>Pseudomonadati</taxon>
        <taxon>Bacteroidota</taxon>
        <taxon>Flavobacteriia</taxon>
        <taxon>Flavobacteriales</taxon>
        <taxon>Flavobacteriaceae</taxon>
        <taxon>Psychroflexus</taxon>
    </lineage>
</organism>
<dbReference type="Gene3D" id="3.40.630.30">
    <property type="match status" value="1"/>
</dbReference>
<sequence length="266" mass="30360">MKQNNQELLQKAYKNLKDSIKLQIINLKEVNLIETPHYMIYSIGVESTDAHLNGAICLNDDFAEKMMHKADKFFNKLNLDFSVWVNSKANAKLEKLLINKGLTANRSPGSAVMHIDKKINDQDFNHSFQVKKVNCRKEIDDFGEVIKQAFSKTQHVIDKMFETDKTLLHNDIIAHIIYKNEKPLSAVMTVFSEDIAGIYWVGTLEKARGQGLGSLATKVATNIAFDKNINNVILQASALGEKVYKKLGYKTITRYRTYTIKNKRFI</sequence>
<name>A0A1H4CA42_9FLAO</name>
<proteinExistence type="predicted"/>
<dbReference type="RefSeq" id="WP_093244471.1">
    <property type="nucleotide sequence ID" value="NZ_FNQF01000007.1"/>
</dbReference>
<keyword evidence="3" id="KW-1185">Reference proteome</keyword>
<dbReference type="CDD" id="cd04301">
    <property type="entry name" value="NAT_SF"/>
    <property type="match status" value="1"/>
</dbReference>
<dbReference type="STRING" id="908615.SAMN05421540_107111"/>
<dbReference type="AlphaFoldDB" id="A0A1H4CA42"/>
<evidence type="ECO:0000313" key="2">
    <source>
        <dbReference type="EMBL" id="SEA57169.1"/>
    </source>
</evidence>